<evidence type="ECO:0000256" key="8">
    <source>
        <dbReference type="RuleBase" id="RU362006"/>
    </source>
</evidence>
<evidence type="ECO:0000256" key="6">
    <source>
        <dbReference type="ARBA" id="ARBA00023136"/>
    </source>
</evidence>
<keyword evidence="4 8" id="KW-0812">Transmembrane</keyword>
<dbReference type="GO" id="GO:1990809">
    <property type="term" value="P:endoplasmic reticulum tubular network membrane organization"/>
    <property type="evidence" value="ECO:0007669"/>
    <property type="project" value="EnsemblFungi"/>
</dbReference>
<dbReference type="OMA" id="CMIPGPW"/>
<evidence type="ECO:0000256" key="3">
    <source>
        <dbReference type="ARBA" id="ARBA00019184"/>
    </source>
</evidence>
<evidence type="ECO:0000256" key="1">
    <source>
        <dbReference type="ARBA" id="ARBA00004141"/>
    </source>
</evidence>
<keyword evidence="6 8" id="KW-0472">Membrane</keyword>
<dbReference type="GO" id="GO:0048309">
    <property type="term" value="P:endoplasmic reticulum inheritance"/>
    <property type="evidence" value="ECO:0007669"/>
    <property type="project" value="EnsemblFungi"/>
</dbReference>
<sequence length="200" mass="22209">MSDFTASVHSQLKKLDTKLSGNNALGQLEKTLRLPKSYIVVGASFAYLLLIFVNVGGIGEILSNFIGFIIPTYLSLIALRTPEKKDDEQLLTYWIIFGFLNVIEFWSGAIIYLIPFYWFLKTIFLIYISLPVTGGATLIYKTFIQPISDKYILGKEKTNMAGKASSSFKSNFTSKRGDGIREAVDEASSGRATGASPYQM</sequence>
<evidence type="ECO:0000256" key="5">
    <source>
        <dbReference type="ARBA" id="ARBA00022989"/>
    </source>
</evidence>
<dbReference type="eggNOG" id="KOG1725">
    <property type="taxonomic scope" value="Eukaryota"/>
</dbReference>
<proteinExistence type="inferred from homology"/>
<keyword evidence="5 8" id="KW-1133">Transmembrane helix</keyword>
<dbReference type="GO" id="GO:0016192">
    <property type="term" value="P:vesicle-mediated transport"/>
    <property type="evidence" value="ECO:0007669"/>
    <property type="project" value="EnsemblFungi"/>
</dbReference>
<feature type="transmembrane region" description="Helical" evidence="8">
    <location>
        <begin position="61"/>
        <end position="79"/>
    </location>
</feature>
<comment type="similarity">
    <text evidence="2 8">Belongs to the DP1 family.</text>
</comment>
<dbReference type="GO" id="GO:0032581">
    <property type="term" value="P:ER-dependent peroxisome organization"/>
    <property type="evidence" value="ECO:0007669"/>
    <property type="project" value="EnsemblFungi"/>
</dbReference>
<name>G0W3A6_NAUDC</name>
<organism evidence="9 10">
    <name type="scientific">Naumovozyma dairenensis (strain ATCC 10597 / BCRC 20456 / CBS 421 / NBRC 0211 / NRRL Y-12639)</name>
    <name type="common">Saccharomyces dairenensis</name>
    <dbReference type="NCBI Taxonomy" id="1071378"/>
    <lineage>
        <taxon>Eukaryota</taxon>
        <taxon>Fungi</taxon>
        <taxon>Dikarya</taxon>
        <taxon>Ascomycota</taxon>
        <taxon>Saccharomycotina</taxon>
        <taxon>Saccharomycetes</taxon>
        <taxon>Saccharomycetales</taxon>
        <taxon>Saccharomycetaceae</taxon>
        <taxon>Naumovozyma</taxon>
    </lineage>
</organism>
<reference evidence="9 10" key="1">
    <citation type="journal article" date="2011" name="Proc. Natl. Acad. Sci. U.S.A.">
        <title>Evolutionary erosion of yeast sex chromosomes by mating-type switching accidents.</title>
        <authorList>
            <person name="Gordon J.L."/>
            <person name="Armisen D."/>
            <person name="Proux-Wera E."/>
            <person name="Oheigeartaigh S.S."/>
            <person name="Byrne K.P."/>
            <person name="Wolfe K.H."/>
        </authorList>
    </citation>
    <scope>NUCLEOTIDE SEQUENCE [LARGE SCALE GENOMIC DNA]</scope>
    <source>
        <strain evidence="10">ATCC 10597 / BCRC 20456 / CBS 421 / NBRC 0211 / NRRL Y-12639</strain>
    </source>
</reference>
<dbReference type="GeneID" id="11493613"/>
<accession>G0W3A6</accession>
<gene>
    <name evidence="9" type="primary">NDAI0A01360</name>
    <name evidence="9" type="ordered locus">NDAI_0A01360</name>
</gene>
<dbReference type="STRING" id="1071378.G0W3A6"/>
<evidence type="ECO:0000313" key="9">
    <source>
        <dbReference type="EMBL" id="CCD22294.1"/>
    </source>
</evidence>
<dbReference type="GO" id="GO:0007033">
    <property type="term" value="P:vacuole organization"/>
    <property type="evidence" value="ECO:0007669"/>
    <property type="project" value="EnsemblFungi"/>
</dbReference>
<dbReference type="InterPro" id="IPR004345">
    <property type="entry name" value="TB2_DP1_HVA22"/>
</dbReference>
<dbReference type="Pfam" id="PF03134">
    <property type="entry name" value="TB2_DP1_HVA22"/>
    <property type="match status" value="1"/>
</dbReference>
<dbReference type="HOGENOM" id="CLU_028431_2_1_1"/>
<dbReference type="KEGG" id="ndi:NDAI_0A01360"/>
<dbReference type="PANTHER" id="PTHR12300:SF161">
    <property type="entry name" value="RECEPTOR EXPRESSION-ENHANCING PROTEIN"/>
    <property type="match status" value="1"/>
</dbReference>
<feature type="transmembrane region" description="Helical" evidence="8">
    <location>
        <begin position="37"/>
        <end position="55"/>
    </location>
</feature>
<dbReference type="GO" id="GO:0032153">
    <property type="term" value="C:cell division site"/>
    <property type="evidence" value="ECO:0007669"/>
    <property type="project" value="EnsemblFungi"/>
</dbReference>
<keyword evidence="10" id="KW-1185">Reference proteome</keyword>
<evidence type="ECO:0000313" key="10">
    <source>
        <dbReference type="Proteomes" id="UP000000689"/>
    </source>
</evidence>
<dbReference type="AlphaFoldDB" id="G0W3A6"/>
<dbReference type="GO" id="GO:0016020">
    <property type="term" value="C:membrane"/>
    <property type="evidence" value="ECO:0007669"/>
    <property type="project" value="UniProtKB-SubCell"/>
</dbReference>
<feature type="transmembrane region" description="Helical" evidence="8">
    <location>
        <begin position="118"/>
        <end position="140"/>
    </location>
</feature>
<dbReference type="GO" id="GO:0032541">
    <property type="term" value="C:cortical endoplasmic reticulum"/>
    <property type="evidence" value="ECO:0007669"/>
    <property type="project" value="EnsemblFungi"/>
</dbReference>
<evidence type="ECO:0000256" key="7">
    <source>
        <dbReference type="ARBA" id="ARBA00045873"/>
    </source>
</evidence>
<dbReference type="GO" id="GO:0051292">
    <property type="term" value="P:nuclear pore complex assembly"/>
    <property type="evidence" value="ECO:0007669"/>
    <property type="project" value="EnsemblFungi"/>
</dbReference>
<dbReference type="RefSeq" id="XP_003667537.1">
    <property type="nucleotide sequence ID" value="XM_003667489.1"/>
</dbReference>
<comment type="function">
    <text evidence="7">Required to generate and maintain the structure of the tubular endoplasmic reticulum network and the vacuole. Induces high curvature in membranes and causes membrane tubule formation. Involved in membrane/vesicle trafficking.</text>
</comment>
<comment type="subcellular location">
    <subcellularLocation>
        <location evidence="1 8">Membrane</location>
        <topology evidence="1 8">Multi-pass membrane protein</topology>
    </subcellularLocation>
</comment>
<dbReference type="EMBL" id="HE580267">
    <property type="protein sequence ID" value="CCD22294.1"/>
    <property type="molecule type" value="Genomic_DNA"/>
</dbReference>
<dbReference type="PANTHER" id="PTHR12300">
    <property type="entry name" value="HVA22-LIKE PROTEINS"/>
    <property type="match status" value="1"/>
</dbReference>
<protein>
    <recommendedName>
        <fullName evidence="3 8">Protein YOP1</fullName>
    </recommendedName>
</protein>
<dbReference type="GO" id="GO:0005635">
    <property type="term" value="C:nuclear envelope"/>
    <property type="evidence" value="ECO:0007669"/>
    <property type="project" value="EnsemblFungi"/>
</dbReference>
<evidence type="ECO:0000256" key="4">
    <source>
        <dbReference type="ARBA" id="ARBA00022692"/>
    </source>
</evidence>
<dbReference type="OrthoDB" id="10009287at2759"/>
<dbReference type="GO" id="GO:0034976">
    <property type="term" value="P:response to endoplasmic reticulum stress"/>
    <property type="evidence" value="ECO:0007669"/>
    <property type="project" value="EnsemblFungi"/>
</dbReference>
<dbReference type="GO" id="GO:0180020">
    <property type="term" value="F:membrane bending activity"/>
    <property type="evidence" value="ECO:0007669"/>
    <property type="project" value="EnsemblFungi"/>
</dbReference>
<evidence type="ECO:0000256" key="2">
    <source>
        <dbReference type="ARBA" id="ARBA00008573"/>
    </source>
</evidence>
<dbReference type="Proteomes" id="UP000000689">
    <property type="component" value="Chromosome 1"/>
</dbReference>
<feature type="transmembrane region" description="Helical" evidence="8">
    <location>
        <begin position="91"/>
        <end position="112"/>
    </location>
</feature>